<protein>
    <recommendedName>
        <fullName evidence="6">RING-type domain-containing protein</fullName>
    </recommendedName>
</protein>
<dbReference type="GO" id="GO:0016567">
    <property type="term" value="P:protein ubiquitination"/>
    <property type="evidence" value="ECO:0007669"/>
    <property type="project" value="TreeGrafter"/>
</dbReference>
<dbReference type="PROSITE" id="PS50089">
    <property type="entry name" value="ZF_RING_2"/>
    <property type="match status" value="1"/>
</dbReference>
<dbReference type="OrthoDB" id="3801318at2759"/>
<dbReference type="EMBL" id="ML977030">
    <property type="protein sequence ID" value="KAF1949965.1"/>
    <property type="molecule type" value="Genomic_DNA"/>
</dbReference>
<keyword evidence="1" id="KW-0479">Metal-binding</keyword>
<dbReference type="GO" id="GO:0061630">
    <property type="term" value="F:ubiquitin protein ligase activity"/>
    <property type="evidence" value="ECO:0007669"/>
    <property type="project" value="TreeGrafter"/>
</dbReference>
<dbReference type="AlphaFoldDB" id="A0A6A5TAI9"/>
<keyword evidence="8" id="KW-1185">Reference proteome</keyword>
<dbReference type="PANTHER" id="PTHR45969">
    <property type="entry name" value="RING ZINC FINGER PROTEIN-RELATED"/>
    <property type="match status" value="1"/>
</dbReference>
<evidence type="ECO:0000256" key="1">
    <source>
        <dbReference type="ARBA" id="ARBA00022723"/>
    </source>
</evidence>
<evidence type="ECO:0000256" key="4">
    <source>
        <dbReference type="PROSITE-ProRule" id="PRU00175"/>
    </source>
</evidence>
<evidence type="ECO:0000313" key="7">
    <source>
        <dbReference type="EMBL" id="KAF1949965.1"/>
    </source>
</evidence>
<sequence length="456" mass="51177">MSLPTLSELISTGLTLVYQPERGICTICQCDIVESDDGSPHPINDEPTNSSTTAIVETPCAHAFHRECLIPWFEGHHKRRNTCPNCRAILFHSNILTPEQQARQDADEQEHDDFMLGRNREVYDDTMDVVTDIFNDAISGQSLESDENFLRIIQQGASVYYRYTGNTQRTMYREEDVVLVLQSIISHVGQLLCEHGVTDGQLFEEVLRLSEMLNLPAVQQNLLSGEWTVDRICEEAQSNADIYAEDLGTPEYSEVQRLQDLERERLELEAQQQSQDHEGQNNLGPADALSVESLLLGNEDLRNAVDWYRRRLGPDGDNQRNGHGGTVVWMVNTSMVQPTEKDNEEPQSSSQALQDDSRPLGYSPEDAPFLGYGQATPNRRQNLYPAIASVFAPLVLSNFEGDHDGYSLEIQFWDGAEGFQDLGQGVYHLLDANGEIMAAVRAEGIVWTRSGIETLN</sequence>
<gene>
    <name evidence="7" type="ORF">CC80DRAFT_510151</name>
</gene>
<dbReference type="InterPro" id="IPR013083">
    <property type="entry name" value="Znf_RING/FYVE/PHD"/>
</dbReference>
<accession>A0A6A5TAI9</accession>
<reference evidence="7" key="1">
    <citation type="journal article" date="2020" name="Stud. Mycol.">
        <title>101 Dothideomycetes genomes: a test case for predicting lifestyles and emergence of pathogens.</title>
        <authorList>
            <person name="Haridas S."/>
            <person name="Albert R."/>
            <person name="Binder M."/>
            <person name="Bloem J."/>
            <person name="Labutti K."/>
            <person name="Salamov A."/>
            <person name="Andreopoulos B."/>
            <person name="Baker S."/>
            <person name="Barry K."/>
            <person name="Bills G."/>
            <person name="Bluhm B."/>
            <person name="Cannon C."/>
            <person name="Castanera R."/>
            <person name="Culley D."/>
            <person name="Daum C."/>
            <person name="Ezra D."/>
            <person name="Gonzalez J."/>
            <person name="Henrissat B."/>
            <person name="Kuo A."/>
            <person name="Liang C."/>
            <person name="Lipzen A."/>
            <person name="Lutzoni F."/>
            <person name="Magnuson J."/>
            <person name="Mondo S."/>
            <person name="Nolan M."/>
            <person name="Ohm R."/>
            <person name="Pangilinan J."/>
            <person name="Park H.-J."/>
            <person name="Ramirez L."/>
            <person name="Alfaro M."/>
            <person name="Sun H."/>
            <person name="Tritt A."/>
            <person name="Yoshinaga Y."/>
            <person name="Zwiers L.-H."/>
            <person name="Turgeon B."/>
            <person name="Goodwin S."/>
            <person name="Spatafora J."/>
            <person name="Crous P."/>
            <person name="Grigoriev I."/>
        </authorList>
    </citation>
    <scope>NUCLEOTIDE SEQUENCE</scope>
    <source>
        <strain evidence="7">CBS 675.92</strain>
    </source>
</reference>
<evidence type="ECO:0000256" key="3">
    <source>
        <dbReference type="ARBA" id="ARBA00022833"/>
    </source>
</evidence>
<dbReference type="PANTHER" id="PTHR45969:SF69">
    <property type="entry name" value="FINGER DOMAIN PROTEIN, PUTATIVE (AFU_ORTHOLOGUE AFUA_3G12190)-RELATED"/>
    <property type="match status" value="1"/>
</dbReference>
<evidence type="ECO:0000259" key="6">
    <source>
        <dbReference type="PROSITE" id="PS50089"/>
    </source>
</evidence>
<keyword evidence="2 4" id="KW-0863">Zinc-finger</keyword>
<dbReference type="Gene3D" id="3.30.40.10">
    <property type="entry name" value="Zinc/RING finger domain, C3HC4 (zinc finger)"/>
    <property type="match status" value="1"/>
</dbReference>
<dbReference type="Pfam" id="PF00097">
    <property type="entry name" value="zf-C3HC4"/>
    <property type="match status" value="1"/>
</dbReference>
<keyword evidence="3" id="KW-0862">Zinc</keyword>
<organism evidence="7 8">
    <name type="scientific">Byssothecium circinans</name>
    <dbReference type="NCBI Taxonomy" id="147558"/>
    <lineage>
        <taxon>Eukaryota</taxon>
        <taxon>Fungi</taxon>
        <taxon>Dikarya</taxon>
        <taxon>Ascomycota</taxon>
        <taxon>Pezizomycotina</taxon>
        <taxon>Dothideomycetes</taxon>
        <taxon>Pleosporomycetidae</taxon>
        <taxon>Pleosporales</taxon>
        <taxon>Massarineae</taxon>
        <taxon>Massarinaceae</taxon>
        <taxon>Byssothecium</taxon>
    </lineage>
</organism>
<evidence type="ECO:0000256" key="5">
    <source>
        <dbReference type="SAM" id="MobiDB-lite"/>
    </source>
</evidence>
<dbReference type="InterPro" id="IPR018957">
    <property type="entry name" value="Znf_C3HC4_RING-type"/>
</dbReference>
<dbReference type="GO" id="GO:0008270">
    <property type="term" value="F:zinc ion binding"/>
    <property type="evidence" value="ECO:0007669"/>
    <property type="project" value="UniProtKB-KW"/>
</dbReference>
<dbReference type="SMART" id="SM00184">
    <property type="entry name" value="RING"/>
    <property type="match status" value="1"/>
</dbReference>
<dbReference type="Proteomes" id="UP000800035">
    <property type="component" value="Unassembled WGS sequence"/>
</dbReference>
<name>A0A6A5TAI9_9PLEO</name>
<evidence type="ECO:0000313" key="8">
    <source>
        <dbReference type="Proteomes" id="UP000800035"/>
    </source>
</evidence>
<proteinExistence type="predicted"/>
<dbReference type="InterPro" id="IPR001841">
    <property type="entry name" value="Znf_RING"/>
</dbReference>
<evidence type="ECO:0000256" key="2">
    <source>
        <dbReference type="ARBA" id="ARBA00022771"/>
    </source>
</evidence>
<feature type="domain" description="RING-type" evidence="6">
    <location>
        <begin position="25"/>
        <end position="87"/>
    </location>
</feature>
<feature type="region of interest" description="Disordered" evidence="5">
    <location>
        <begin position="338"/>
        <end position="374"/>
    </location>
</feature>
<dbReference type="SUPFAM" id="SSF57850">
    <property type="entry name" value="RING/U-box"/>
    <property type="match status" value="1"/>
</dbReference>